<comment type="caution">
    <text evidence="4">The sequence shown here is derived from an EMBL/GenBank/DDBJ whole genome shotgun (WGS) entry which is preliminary data.</text>
</comment>
<gene>
    <name evidence="4" type="ORF">Q664_07030</name>
</gene>
<name>A0A084SZ95_9BACT</name>
<reference evidence="4 5" key="1">
    <citation type="submission" date="2014-07" db="EMBL/GenBank/DDBJ databases">
        <title>Draft Genome Sequence of Gephyronic Acid Producer, Cystobacter violaceus Strain Cb vi76.</title>
        <authorList>
            <person name="Stevens D.C."/>
            <person name="Young J."/>
            <person name="Carmichael R."/>
            <person name="Tan J."/>
            <person name="Taylor R.E."/>
        </authorList>
    </citation>
    <scope>NUCLEOTIDE SEQUENCE [LARGE SCALE GENOMIC DNA]</scope>
    <source>
        <strain evidence="4 5">Cb vi76</strain>
    </source>
</reference>
<dbReference type="InterPro" id="IPR003410">
    <property type="entry name" value="HYR_dom"/>
</dbReference>
<dbReference type="Proteomes" id="UP000028547">
    <property type="component" value="Unassembled WGS sequence"/>
</dbReference>
<protein>
    <recommendedName>
        <fullName evidence="3">HYR domain-containing protein</fullName>
    </recommendedName>
</protein>
<feature type="region of interest" description="Disordered" evidence="2">
    <location>
        <begin position="236"/>
        <end position="255"/>
    </location>
</feature>
<evidence type="ECO:0000313" key="4">
    <source>
        <dbReference type="EMBL" id="KFA93780.1"/>
    </source>
</evidence>
<dbReference type="Pfam" id="PF02494">
    <property type="entry name" value="HYR"/>
    <property type="match status" value="2"/>
</dbReference>
<feature type="domain" description="HYR" evidence="3">
    <location>
        <begin position="80"/>
        <end position="159"/>
    </location>
</feature>
<dbReference type="AlphaFoldDB" id="A0A084SZ95"/>
<organism evidence="4 5">
    <name type="scientific">Archangium violaceum Cb vi76</name>
    <dbReference type="NCBI Taxonomy" id="1406225"/>
    <lineage>
        <taxon>Bacteria</taxon>
        <taxon>Pseudomonadati</taxon>
        <taxon>Myxococcota</taxon>
        <taxon>Myxococcia</taxon>
        <taxon>Myxococcales</taxon>
        <taxon>Cystobacterineae</taxon>
        <taxon>Archangiaceae</taxon>
        <taxon>Archangium</taxon>
    </lineage>
</organism>
<keyword evidence="1" id="KW-0677">Repeat</keyword>
<evidence type="ECO:0000259" key="3">
    <source>
        <dbReference type="PROSITE" id="PS50825"/>
    </source>
</evidence>
<evidence type="ECO:0000256" key="1">
    <source>
        <dbReference type="ARBA" id="ARBA00022737"/>
    </source>
</evidence>
<proteinExistence type="predicted"/>
<accession>A0A084SZ95</accession>
<dbReference type="EMBL" id="JPMI01000039">
    <property type="protein sequence ID" value="KFA93780.1"/>
    <property type="molecule type" value="Genomic_DNA"/>
</dbReference>
<evidence type="ECO:0000256" key="2">
    <source>
        <dbReference type="SAM" id="MobiDB-lite"/>
    </source>
</evidence>
<sequence>MTPANQPPVALCRDVTVNADVYCTGSASVNNGSYDPDNGPSPLSISEVPYTSLPLGTHPVTLTASDGEASAQCVGNVTVVDNTKPAVSCPASQVLETCSPAGAPATFAASATDNCGPAAVSCSHASGSTFPVGETPVTCGATDASGNTASCGFSVTVTGDTTPPVLSCPTAPVVVNACSAGGSTATFSVSATDNCGPVSVNCSHPSGSEFPAGNTTVSCSATDGFGNTSSCSFSVQVSGGSPSTPPTPGAERGTELWSPNHKYEYLPLLLSECAAPATDSCGKPLPLEKYGRILRVTSDEVEDANGNGDGRTCDDMVIVSPTSVQLRSEREGTGDGRVYTLHYVVTNDAGVSAQSSCRVYVPHDQSGRTVVDSGVKFCVGEGCPPGTTEGSALCK</sequence>
<evidence type="ECO:0000313" key="5">
    <source>
        <dbReference type="Proteomes" id="UP000028547"/>
    </source>
</evidence>
<feature type="domain" description="HYR" evidence="3">
    <location>
        <begin position="161"/>
        <end position="239"/>
    </location>
</feature>
<dbReference type="PROSITE" id="PS50825">
    <property type="entry name" value="HYR"/>
    <property type="match status" value="2"/>
</dbReference>
<dbReference type="PANTHER" id="PTHR24273:SF32">
    <property type="entry name" value="HYALIN"/>
    <property type="match status" value="1"/>
</dbReference>
<dbReference type="PANTHER" id="PTHR24273">
    <property type="entry name" value="FI04643P-RELATED"/>
    <property type="match status" value="1"/>
</dbReference>